<feature type="region of interest" description="Disordered" evidence="1">
    <location>
        <begin position="99"/>
        <end position="120"/>
    </location>
</feature>
<proteinExistence type="predicted"/>
<sequence length="120" mass="12849">MKYKHTRPGANLLVWGLVVVAYAAAATAIVIETRAPEYRDLTRVAHMTIHLPDDARRLGAAQVAAIYRARSGTPFSTLAPGSTIKVVWPDGSSEMVRVTDPSSPLGVVPVKGTQQASPDR</sequence>
<organism evidence="3 4">
    <name type="scientific">Pseudoxanthomonas putridarboris</name>
    <dbReference type="NCBI Taxonomy" id="752605"/>
    <lineage>
        <taxon>Bacteria</taxon>
        <taxon>Pseudomonadati</taxon>
        <taxon>Pseudomonadota</taxon>
        <taxon>Gammaproteobacteria</taxon>
        <taxon>Lysobacterales</taxon>
        <taxon>Lysobacteraceae</taxon>
        <taxon>Pseudoxanthomonas</taxon>
    </lineage>
</organism>
<keyword evidence="2" id="KW-1133">Transmembrane helix</keyword>
<evidence type="ECO:0008006" key="5">
    <source>
        <dbReference type="Google" id="ProtNLM"/>
    </source>
</evidence>
<dbReference type="Proteomes" id="UP001459204">
    <property type="component" value="Unassembled WGS sequence"/>
</dbReference>
<evidence type="ECO:0000313" key="4">
    <source>
        <dbReference type="Proteomes" id="UP001459204"/>
    </source>
</evidence>
<keyword evidence="2" id="KW-0472">Membrane</keyword>
<dbReference type="RefSeq" id="WP_341726648.1">
    <property type="nucleotide sequence ID" value="NZ_JBBWWT010000006.1"/>
</dbReference>
<evidence type="ECO:0000313" key="3">
    <source>
        <dbReference type="EMBL" id="MEL1265483.1"/>
    </source>
</evidence>
<feature type="transmembrane region" description="Helical" evidence="2">
    <location>
        <begin position="12"/>
        <end position="31"/>
    </location>
</feature>
<reference evidence="3 4" key="1">
    <citation type="submission" date="2024-04" db="EMBL/GenBank/DDBJ databases">
        <title>Draft genome sequence of Pseudoxanthomonas putridarboris WD12.</title>
        <authorList>
            <person name="Oh J."/>
        </authorList>
    </citation>
    <scope>NUCLEOTIDE SEQUENCE [LARGE SCALE GENOMIC DNA]</scope>
    <source>
        <strain evidence="3 4">WD12</strain>
    </source>
</reference>
<evidence type="ECO:0000256" key="2">
    <source>
        <dbReference type="SAM" id="Phobius"/>
    </source>
</evidence>
<gene>
    <name evidence="3" type="ORF">AAD027_14065</name>
</gene>
<dbReference type="EMBL" id="JBBWWT010000006">
    <property type="protein sequence ID" value="MEL1265483.1"/>
    <property type="molecule type" value="Genomic_DNA"/>
</dbReference>
<comment type="caution">
    <text evidence="3">The sequence shown here is derived from an EMBL/GenBank/DDBJ whole genome shotgun (WGS) entry which is preliminary data.</text>
</comment>
<accession>A0ABU9J2M0</accession>
<evidence type="ECO:0000256" key="1">
    <source>
        <dbReference type="SAM" id="MobiDB-lite"/>
    </source>
</evidence>
<protein>
    <recommendedName>
        <fullName evidence="5">PASTA domain-containing protein</fullName>
    </recommendedName>
</protein>
<keyword evidence="2" id="KW-0812">Transmembrane</keyword>
<name>A0ABU9J2M0_9GAMM</name>
<keyword evidence="4" id="KW-1185">Reference proteome</keyword>